<dbReference type="RefSeq" id="WP_171737846.1">
    <property type="nucleotide sequence ID" value="NZ_CP053435.1"/>
</dbReference>
<organism evidence="1 2">
    <name type="scientific">Spirosoma taeanense</name>
    <dbReference type="NCBI Taxonomy" id="2735870"/>
    <lineage>
        <taxon>Bacteria</taxon>
        <taxon>Pseudomonadati</taxon>
        <taxon>Bacteroidota</taxon>
        <taxon>Cytophagia</taxon>
        <taxon>Cytophagales</taxon>
        <taxon>Cytophagaceae</taxon>
        <taxon>Spirosoma</taxon>
    </lineage>
</organism>
<dbReference type="KEGG" id="stae:HNV11_00810"/>
<dbReference type="Proteomes" id="UP000502756">
    <property type="component" value="Chromosome"/>
</dbReference>
<reference evidence="1 2" key="1">
    <citation type="submission" date="2020-05" db="EMBL/GenBank/DDBJ databases">
        <title>Genome sequencing of Spirosoma sp. TS118.</title>
        <authorList>
            <person name="Lee J.-H."/>
            <person name="Jeong S."/>
            <person name="Zhao L."/>
            <person name="Jung J.-H."/>
            <person name="Kim M.-K."/>
            <person name="Lim S."/>
        </authorList>
    </citation>
    <scope>NUCLEOTIDE SEQUENCE [LARGE SCALE GENOMIC DNA]</scope>
    <source>
        <strain evidence="1 2">TS118</strain>
    </source>
</reference>
<gene>
    <name evidence="1" type="ORF">HNV11_00810</name>
</gene>
<evidence type="ECO:0000313" key="2">
    <source>
        <dbReference type="Proteomes" id="UP000502756"/>
    </source>
</evidence>
<name>A0A6M5Y3Q7_9BACT</name>
<accession>A0A6M5Y3Q7</accession>
<sequence>MAAPQLLREIAAVQRLPFVTHVASSSLDKFVTVHLAPPIIQYLPESHWFIKLHKKDFTVANVQSAYKQQVIDHLTAALALAEQLMPRRNE</sequence>
<protein>
    <submittedName>
        <fullName evidence="1">Uncharacterized protein</fullName>
    </submittedName>
</protein>
<proteinExistence type="predicted"/>
<evidence type="ECO:0000313" key="1">
    <source>
        <dbReference type="EMBL" id="QJW88014.1"/>
    </source>
</evidence>
<keyword evidence="2" id="KW-1185">Reference proteome</keyword>
<dbReference type="EMBL" id="CP053435">
    <property type="protein sequence ID" value="QJW88014.1"/>
    <property type="molecule type" value="Genomic_DNA"/>
</dbReference>
<dbReference type="AlphaFoldDB" id="A0A6M5Y3Q7"/>